<dbReference type="InterPro" id="IPR036188">
    <property type="entry name" value="FAD/NAD-bd_sf"/>
</dbReference>
<feature type="compositionally biased region" description="Basic and acidic residues" evidence="1">
    <location>
        <begin position="72"/>
        <end position="91"/>
    </location>
</feature>
<gene>
    <name evidence="2" type="ORF">TSA1_08535</name>
</gene>
<keyword evidence="3" id="KW-1185">Reference proteome</keyword>
<evidence type="ECO:0000256" key="1">
    <source>
        <dbReference type="SAM" id="MobiDB-lite"/>
    </source>
</evidence>
<evidence type="ECO:0000313" key="3">
    <source>
        <dbReference type="Proteomes" id="UP000228930"/>
    </source>
</evidence>
<dbReference type="AlphaFoldDB" id="A0A2M6U893"/>
<protein>
    <submittedName>
        <fullName evidence="2">Uncharacterized protein</fullName>
    </submittedName>
</protein>
<accession>A0A2M6U893</accession>
<feature type="region of interest" description="Disordered" evidence="1">
    <location>
        <begin position="72"/>
        <end position="115"/>
    </location>
</feature>
<evidence type="ECO:0000313" key="2">
    <source>
        <dbReference type="EMBL" id="PIT00809.1"/>
    </source>
</evidence>
<name>A0A2M6U893_9BRAD</name>
<dbReference type="Proteomes" id="UP000228930">
    <property type="component" value="Unassembled WGS sequence"/>
</dbReference>
<dbReference type="Gene3D" id="3.30.410.40">
    <property type="match status" value="1"/>
</dbReference>
<proteinExistence type="predicted"/>
<sequence>MARCSRRRSLQLSGVGPAELLRKLGIPVIADSPDVGADLQDHYQARLIVRLKGCHEITPVALRWGVERNVQRQRVRDLAQARDRSSERAAEQSDDDGDQHEAGLAIAREIAQEQR</sequence>
<dbReference type="SUPFAM" id="SSF51905">
    <property type="entry name" value="FAD/NAD(P)-binding domain"/>
    <property type="match status" value="1"/>
</dbReference>
<organism evidence="2 3">
    <name type="scientific">Bradyrhizobium nitroreducens</name>
    <dbReference type="NCBI Taxonomy" id="709803"/>
    <lineage>
        <taxon>Bacteria</taxon>
        <taxon>Pseudomonadati</taxon>
        <taxon>Pseudomonadota</taxon>
        <taxon>Alphaproteobacteria</taxon>
        <taxon>Hyphomicrobiales</taxon>
        <taxon>Nitrobacteraceae</taxon>
        <taxon>Bradyrhizobium</taxon>
    </lineage>
</organism>
<dbReference type="EMBL" id="LFJC01000003">
    <property type="protein sequence ID" value="PIT00809.1"/>
    <property type="molecule type" value="Genomic_DNA"/>
</dbReference>
<comment type="caution">
    <text evidence="2">The sequence shown here is derived from an EMBL/GenBank/DDBJ whole genome shotgun (WGS) entry which is preliminary data.</text>
</comment>
<dbReference type="Gene3D" id="3.50.50.60">
    <property type="entry name" value="FAD/NAD(P)-binding domain"/>
    <property type="match status" value="1"/>
</dbReference>
<reference evidence="2 3" key="1">
    <citation type="submission" date="2015-06" db="EMBL/GenBank/DDBJ databases">
        <title>Comparative genome analysis of nirS-carrying Bradyrhizobium sp. strains.</title>
        <authorList>
            <person name="Ishii S."/>
            <person name="Jang J."/>
            <person name="Nishizawa T."/>
            <person name="Senoo K."/>
        </authorList>
    </citation>
    <scope>NUCLEOTIDE SEQUENCE [LARGE SCALE GENOMIC DNA]</scope>
    <source>
        <strain evidence="2 3">TSA1</strain>
    </source>
</reference>